<evidence type="ECO:0000256" key="2">
    <source>
        <dbReference type="ARBA" id="ARBA00022448"/>
    </source>
</evidence>
<sequence>MAQNSALLLAETTADVAAVLIVGAILTPPFRRLRQPKVIAEIVAGILLGPSLLGLLPGHLVTRVFPMAVRPNLSAIAQVGILLFMFLVGWELDLAQVRTNRGRVLGISLSSIALPFGTGILLATWLYHNHNAVGAHHVGKLAFCLFVGTAMAITAFPVLARIILEHRLQLTRVGILSLSSAAVGDVLAWCMLALVSAIAASSSPTQLWRVIGYSVLYAAVLWGLVRPLLRLLVKRLTRNDTVSPQLLAVVVGGALVAGYLTNQIGLDAIFGAFTFGLIMPRGSSKFLESQIKIPIEHVTFLLMPIFFIVTGLSVDITRINGSGALELVGIIAVACLGKLVGATGAARVSGVSWKESRIIGLLINTRGLTELIILNAGVSMGVLDNRMFTMMVLMALVTTAMAGPLVPRLPYARPDGEFASMDQESAAPASRG</sequence>
<dbReference type="Proteomes" id="UP000642748">
    <property type="component" value="Unassembled WGS sequence"/>
</dbReference>
<dbReference type="GO" id="GO:1902600">
    <property type="term" value="P:proton transmembrane transport"/>
    <property type="evidence" value="ECO:0007669"/>
    <property type="project" value="InterPro"/>
</dbReference>
<dbReference type="EMBL" id="BONZ01000102">
    <property type="protein sequence ID" value="GIH20646.1"/>
    <property type="molecule type" value="Genomic_DNA"/>
</dbReference>
<feature type="transmembrane region" description="Helical" evidence="7">
    <location>
        <begin position="104"/>
        <end position="128"/>
    </location>
</feature>
<accession>A0A8J3R5Z9</accession>
<feature type="domain" description="Cation/H+ exchanger transmembrane" evidence="8">
    <location>
        <begin position="22"/>
        <end position="407"/>
    </location>
</feature>
<evidence type="ECO:0000256" key="7">
    <source>
        <dbReference type="SAM" id="Phobius"/>
    </source>
</evidence>
<keyword evidence="2" id="KW-0813">Transport</keyword>
<keyword evidence="6 7" id="KW-0472">Membrane</keyword>
<dbReference type="PANTHER" id="PTHR32468:SF0">
    <property type="entry name" value="K(+)_H(+) ANTIPORTER 1"/>
    <property type="match status" value="1"/>
</dbReference>
<reference evidence="9" key="1">
    <citation type="submission" date="2021-01" db="EMBL/GenBank/DDBJ databases">
        <title>Whole genome shotgun sequence of Rugosimonospora africana NBRC 104875.</title>
        <authorList>
            <person name="Komaki H."/>
            <person name="Tamura T."/>
        </authorList>
    </citation>
    <scope>NUCLEOTIDE SEQUENCE</scope>
    <source>
        <strain evidence="9">NBRC 104875</strain>
    </source>
</reference>
<evidence type="ECO:0000259" key="8">
    <source>
        <dbReference type="Pfam" id="PF00999"/>
    </source>
</evidence>
<dbReference type="AlphaFoldDB" id="A0A8J3R5Z9"/>
<dbReference type="InterPro" id="IPR050794">
    <property type="entry name" value="CPA2_transporter"/>
</dbReference>
<organism evidence="9 10">
    <name type="scientific">Rugosimonospora africana</name>
    <dbReference type="NCBI Taxonomy" id="556532"/>
    <lineage>
        <taxon>Bacteria</taxon>
        <taxon>Bacillati</taxon>
        <taxon>Actinomycetota</taxon>
        <taxon>Actinomycetes</taxon>
        <taxon>Micromonosporales</taxon>
        <taxon>Micromonosporaceae</taxon>
        <taxon>Rugosimonospora</taxon>
    </lineage>
</organism>
<gene>
    <name evidence="9" type="ORF">Raf01_88180</name>
</gene>
<name>A0A8J3R5Z9_9ACTN</name>
<evidence type="ECO:0000256" key="5">
    <source>
        <dbReference type="ARBA" id="ARBA00023065"/>
    </source>
</evidence>
<feature type="transmembrane region" description="Helical" evidence="7">
    <location>
        <begin position="246"/>
        <end position="278"/>
    </location>
</feature>
<keyword evidence="5" id="KW-0406">Ion transport</keyword>
<dbReference type="Pfam" id="PF00999">
    <property type="entry name" value="Na_H_Exchanger"/>
    <property type="match status" value="1"/>
</dbReference>
<evidence type="ECO:0000313" key="9">
    <source>
        <dbReference type="EMBL" id="GIH20646.1"/>
    </source>
</evidence>
<dbReference type="RefSeq" id="WP_203924066.1">
    <property type="nucleotide sequence ID" value="NZ_BONZ01000102.1"/>
</dbReference>
<proteinExistence type="predicted"/>
<feature type="transmembrane region" description="Helical" evidence="7">
    <location>
        <begin position="6"/>
        <end position="26"/>
    </location>
</feature>
<keyword evidence="10" id="KW-1185">Reference proteome</keyword>
<feature type="transmembrane region" description="Helical" evidence="7">
    <location>
        <begin position="388"/>
        <end position="406"/>
    </location>
</feature>
<dbReference type="InterPro" id="IPR006153">
    <property type="entry name" value="Cation/H_exchanger_TM"/>
</dbReference>
<feature type="transmembrane region" description="Helical" evidence="7">
    <location>
        <begin position="324"/>
        <end position="346"/>
    </location>
</feature>
<evidence type="ECO:0000256" key="6">
    <source>
        <dbReference type="ARBA" id="ARBA00023136"/>
    </source>
</evidence>
<keyword evidence="3 7" id="KW-0812">Transmembrane</keyword>
<comment type="caution">
    <text evidence="9">The sequence shown here is derived from an EMBL/GenBank/DDBJ whole genome shotgun (WGS) entry which is preliminary data.</text>
</comment>
<dbReference type="InterPro" id="IPR038770">
    <property type="entry name" value="Na+/solute_symporter_sf"/>
</dbReference>
<feature type="transmembrane region" description="Helical" evidence="7">
    <location>
        <begin position="206"/>
        <end position="225"/>
    </location>
</feature>
<evidence type="ECO:0000256" key="4">
    <source>
        <dbReference type="ARBA" id="ARBA00022989"/>
    </source>
</evidence>
<evidence type="ECO:0000313" key="10">
    <source>
        <dbReference type="Proteomes" id="UP000642748"/>
    </source>
</evidence>
<dbReference type="GO" id="GO:0016020">
    <property type="term" value="C:membrane"/>
    <property type="evidence" value="ECO:0007669"/>
    <property type="project" value="UniProtKB-SubCell"/>
</dbReference>
<dbReference type="Gene3D" id="1.20.1530.20">
    <property type="match status" value="1"/>
</dbReference>
<feature type="transmembrane region" description="Helical" evidence="7">
    <location>
        <begin position="298"/>
        <end position="317"/>
    </location>
</feature>
<feature type="transmembrane region" description="Helical" evidence="7">
    <location>
        <begin position="38"/>
        <end position="61"/>
    </location>
</feature>
<dbReference type="GO" id="GO:0015297">
    <property type="term" value="F:antiporter activity"/>
    <property type="evidence" value="ECO:0007669"/>
    <property type="project" value="InterPro"/>
</dbReference>
<comment type="subcellular location">
    <subcellularLocation>
        <location evidence="1">Membrane</location>
        <topology evidence="1">Multi-pass membrane protein</topology>
    </subcellularLocation>
</comment>
<protein>
    <recommendedName>
        <fullName evidence="8">Cation/H+ exchanger transmembrane domain-containing protein</fullName>
    </recommendedName>
</protein>
<keyword evidence="4 7" id="KW-1133">Transmembrane helix</keyword>
<feature type="transmembrane region" description="Helical" evidence="7">
    <location>
        <begin position="140"/>
        <end position="164"/>
    </location>
</feature>
<feature type="transmembrane region" description="Helical" evidence="7">
    <location>
        <begin position="176"/>
        <end position="200"/>
    </location>
</feature>
<evidence type="ECO:0000256" key="1">
    <source>
        <dbReference type="ARBA" id="ARBA00004141"/>
    </source>
</evidence>
<feature type="transmembrane region" description="Helical" evidence="7">
    <location>
        <begin position="73"/>
        <end position="92"/>
    </location>
</feature>
<evidence type="ECO:0000256" key="3">
    <source>
        <dbReference type="ARBA" id="ARBA00022692"/>
    </source>
</evidence>
<dbReference type="PANTHER" id="PTHR32468">
    <property type="entry name" value="CATION/H + ANTIPORTER"/>
    <property type="match status" value="1"/>
</dbReference>